<dbReference type="FunFam" id="3.30.200.20:FF:000357">
    <property type="entry name" value="serine/threonine-protein kinase-like protein CCR1"/>
    <property type="match status" value="1"/>
</dbReference>
<feature type="domain" description="Protein kinase" evidence="23">
    <location>
        <begin position="525"/>
        <end position="775"/>
    </location>
</feature>
<dbReference type="Pfam" id="PF07714">
    <property type="entry name" value="PK_Tyr_Ser-Thr"/>
    <property type="match status" value="1"/>
</dbReference>
<evidence type="ECO:0000256" key="5">
    <source>
        <dbReference type="ARBA" id="ARBA00022679"/>
    </source>
</evidence>
<feature type="signal peptide" evidence="22">
    <location>
        <begin position="1"/>
        <end position="38"/>
    </location>
</feature>
<keyword evidence="8 20" id="KW-0547">Nucleotide-binding</keyword>
<dbReference type="AlphaFoldDB" id="A0A6I9U2X0"/>
<keyword evidence="7 22" id="KW-0732">Signal</keyword>
<evidence type="ECO:0000256" key="6">
    <source>
        <dbReference type="ARBA" id="ARBA00022692"/>
    </source>
</evidence>
<dbReference type="EC" id="2.7.11.1" evidence="3"/>
<keyword evidence="14" id="KW-0675">Receptor</keyword>
<dbReference type="InterPro" id="IPR001245">
    <property type="entry name" value="Ser-Thr/Tyr_kinase_cat_dom"/>
</dbReference>
<proteinExistence type="predicted"/>
<evidence type="ECO:0000313" key="26">
    <source>
        <dbReference type="RefSeq" id="XP_011094671.1"/>
    </source>
</evidence>
<dbReference type="Gene3D" id="1.10.510.10">
    <property type="entry name" value="Transferase(Phosphotransferase) domain 1"/>
    <property type="match status" value="2"/>
</dbReference>
<comment type="subunit">
    <text evidence="2">Homodimer.</text>
</comment>
<evidence type="ECO:0000256" key="15">
    <source>
        <dbReference type="ARBA" id="ARBA00023180"/>
    </source>
</evidence>
<comment type="caution">
    <text evidence="19">Lacks conserved residue(s) required for the propagation of feature annotation.</text>
</comment>
<keyword evidence="15" id="KW-0325">Glycoprotein</keyword>
<evidence type="ECO:0000256" key="22">
    <source>
        <dbReference type="SAM" id="SignalP"/>
    </source>
</evidence>
<dbReference type="Gramene" id="SIN_1004398.t">
    <property type="protein sequence ID" value="SIN_1004398.t.cds1"/>
    <property type="gene ID" value="SIN_1004398"/>
</dbReference>
<feature type="repeat" description="TNFR-Cys" evidence="19">
    <location>
        <begin position="354"/>
        <end position="409"/>
    </location>
</feature>
<dbReference type="SUPFAM" id="SSF50985">
    <property type="entry name" value="RCC1/BLIP-II"/>
    <property type="match status" value="1"/>
</dbReference>
<dbReference type="FunCoup" id="A0A6I9U2X0">
    <property type="interactions" value="341"/>
</dbReference>
<feature type="transmembrane region" description="Helical" evidence="21">
    <location>
        <begin position="443"/>
        <end position="464"/>
    </location>
</feature>
<feature type="disulfide bond" evidence="19">
    <location>
        <begin position="391"/>
        <end position="409"/>
    </location>
</feature>
<evidence type="ECO:0000256" key="13">
    <source>
        <dbReference type="ARBA" id="ARBA00023157"/>
    </source>
</evidence>
<gene>
    <name evidence="26" type="primary">LOC105174313</name>
</gene>
<dbReference type="GO" id="GO:0042803">
    <property type="term" value="F:protein homodimerization activity"/>
    <property type="evidence" value="ECO:0007669"/>
    <property type="project" value="UniProtKB-ARBA"/>
</dbReference>
<evidence type="ECO:0000256" key="18">
    <source>
        <dbReference type="ARBA" id="ARBA00054793"/>
    </source>
</evidence>
<dbReference type="PROSITE" id="PS00107">
    <property type="entry name" value="PROTEIN_KINASE_ATP"/>
    <property type="match status" value="1"/>
</dbReference>
<evidence type="ECO:0000256" key="7">
    <source>
        <dbReference type="ARBA" id="ARBA00022729"/>
    </source>
</evidence>
<dbReference type="SUPFAM" id="SSF56112">
    <property type="entry name" value="Protein kinase-like (PK-like)"/>
    <property type="match status" value="1"/>
</dbReference>
<dbReference type="InParanoid" id="A0A6I9U2X0"/>
<keyword evidence="25" id="KW-1185">Reference proteome</keyword>
<evidence type="ECO:0000259" key="24">
    <source>
        <dbReference type="PROSITE" id="PS50050"/>
    </source>
</evidence>
<evidence type="ECO:0000256" key="19">
    <source>
        <dbReference type="PROSITE-ProRule" id="PRU00206"/>
    </source>
</evidence>
<dbReference type="InterPro" id="IPR001368">
    <property type="entry name" value="TNFR/NGFR_Cys_rich_reg"/>
</dbReference>
<comment type="catalytic activity">
    <reaction evidence="17">
        <text>L-seryl-[protein] + ATP = O-phospho-L-seryl-[protein] + ADP + H(+)</text>
        <dbReference type="Rhea" id="RHEA:17989"/>
        <dbReference type="Rhea" id="RHEA-COMP:9863"/>
        <dbReference type="Rhea" id="RHEA-COMP:11604"/>
        <dbReference type="ChEBI" id="CHEBI:15378"/>
        <dbReference type="ChEBI" id="CHEBI:29999"/>
        <dbReference type="ChEBI" id="CHEBI:30616"/>
        <dbReference type="ChEBI" id="CHEBI:83421"/>
        <dbReference type="ChEBI" id="CHEBI:456216"/>
        <dbReference type="EC" id="2.7.11.1"/>
    </reaction>
</comment>
<dbReference type="PANTHER" id="PTHR47460:SF1">
    <property type="entry name" value="SERINE_THREONINE-PROTEIN KINASE-LIKE PROTEIN ACR4"/>
    <property type="match status" value="1"/>
</dbReference>
<keyword evidence="4" id="KW-0723">Serine/threonine-protein kinase</keyword>
<dbReference type="KEGG" id="sind:105174313"/>
<dbReference type="InterPro" id="IPR011009">
    <property type="entry name" value="Kinase-like_dom_sf"/>
</dbReference>
<dbReference type="FunFam" id="1.10.510.10:FF:000826">
    <property type="entry name" value="Serine/threonine-protein kinase-like protein CCR1"/>
    <property type="match status" value="1"/>
</dbReference>
<dbReference type="PROSITE" id="PS50050">
    <property type="entry name" value="TNFR_NGFR_2"/>
    <property type="match status" value="1"/>
</dbReference>
<evidence type="ECO:0000256" key="14">
    <source>
        <dbReference type="ARBA" id="ARBA00023170"/>
    </source>
</evidence>
<dbReference type="OrthoDB" id="61110at2759"/>
<evidence type="ECO:0000256" key="20">
    <source>
        <dbReference type="PROSITE-ProRule" id="PRU10141"/>
    </source>
</evidence>
<evidence type="ECO:0000256" key="4">
    <source>
        <dbReference type="ARBA" id="ARBA00022527"/>
    </source>
</evidence>
<evidence type="ECO:0000256" key="1">
    <source>
        <dbReference type="ARBA" id="ARBA00004479"/>
    </source>
</evidence>
<accession>A0A6I9U2X0</accession>
<dbReference type="GO" id="GO:0016020">
    <property type="term" value="C:membrane"/>
    <property type="evidence" value="ECO:0007669"/>
    <property type="project" value="UniProtKB-SubCell"/>
</dbReference>
<keyword evidence="9" id="KW-0418">Kinase</keyword>
<keyword evidence="10 20" id="KW-0067">ATP-binding</keyword>
<evidence type="ECO:0000256" key="16">
    <source>
        <dbReference type="ARBA" id="ARBA00047899"/>
    </source>
</evidence>
<protein>
    <recommendedName>
        <fullName evidence="3">non-specific serine/threonine protein kinase</fullName>
        <ecNumber evidence="3">2.7.11.1</ecNumber>
    </recommendedName>
</protein>
<dbReference type="FunFam" id="1.10.510.10:FF:000940">
    <property type="entry name" value="Serine/threonine-protein kinase-like protein CCR1"/>
    <property type="match status" value="1"/>
</dbReference>
<evidence type="ECO:0000256" key="9">
    <source>
        <dbReference type="ARBA" id="ARBA00022777"/>
    </source>
</evidence>
<dbReference type="Proteomes" id="UP000504604">
    <property type="component" value="Linkage group LG11"/>
</dbReference>
<evidence type="ECO:0000259" key="23">
    <source>
        <dbReference type="PROSITE" id="PS50011"/>
    </source>
</evidence>
<dbReference type="PROSITE" id="PS50011">
    <property type="entry name" value="PROTEIN_KINASE_DOM"/>
    <property type="match status" value="1"/>
</dbReference>
<feature type="binding site" evidence="20">
    <location>
        <position position="553"/>
    </location>
    <ligand>
        <name>ATP</name>
        <dbReference type="ChEBI" id="CHEBI:30616"/>
    </ligand>
</feature>
<evidence type="ECO:0000256" key="12">
    <source>
        <dbReference type="ARBA" id="ARBA00023136"/>
    </source>
</evidence>
<feature type="domain" description="TNFR-Cys" evidence="24">
    <location>
        <begin position="354"/>
        <end position="409"/>
    </location>
</feature>
<dbReference type="GeneID" id="105174313"/>
<dbReference type="PANTHER" id="PTHR47460">
    <property type="entry name" value="SERINE/THREONINE-PROTEIN KINASE-LIKE PROTEIN ACR4"/>
    <property type="match status" value="1"/>
</dbReference>
<organism evidence="25 26">
    <name type="scientific">Sesamum indicum</name>
    <name type="common">Oriental sesame</name>
    <name type="synonym">Sesamum orientale</name>
    <dbReference type="NCBI Taxonomy" id="4182"/>
    <lineage>
        <taxon>Eukaryota</taxon>
        <taxon>Viridiplantae</taxon>
        <taxon>Streptophyta</taxon>
        <taxon>Embryophyta</taxon>
        <taxon>Tracheophyta</taxon>
        <taxon>Spermatophyta</taxon>
        <taxon>Magnoliopsida</taxon>
        <taxon>eudicotyledons</taxon>
        <taxon>Gunneridae</taxon>
        <taxon>Pentapetalae</taxon>
        <taxon>asterids</taxon>
        <taxon>lamiids</taxon>
        <taxon>Lamiales</taxon>
        <taxon>Pedaliaceae</taxon>
        <taxon>Sesamum</taxon>
    </lineage>
</organism>
<keyword evidence="6 21" id="KW-0812">Transmembrane</keyword>
<evidence type="ECO:0000256" key="2">
    <source>
        <dbReference type="ARBA" id="ARBA00011738"/>
    </source>
</evidence>
<sequence>MIQAMKVPPRFFSGPSPNPPFYRLLLFFLLIFADSVSGFGSMGPIAASFGDYSLFCAIDASGKQAVICWDANNSSSTASSSLHYSTVLPPMAALSGGEGFLCGILVNTSQAFCWDSMGLSKSSDLVPAVFQPNAYSHLAAGKDHVCAIRGSYYSENDSGSVDCWDIVRVSNNSLSSKQSARFYDQYASALVFRKLVSGDGFSCGVIRDGGIACWGPNSGYIGVSGISENFVALASGVGSICGVSQMSGEVKCWGDNNTYNNPPIGTRFVSLAAGAQHFCGIREDSHGIECWGNFNLSLIPKGSGFLAIASSDLLSCGIRESDLVLDCWFANVTSSANYDPPLQLCSPGLCTAGSCGEGMFAFNASLLNEPDLTSLCVRKDLKICSPCGLNCSEGFFPSSSCTSDADRVCTSCSLCQNSSCWGVCRLQSSREMRQKHWDQWRQLLLIIGSAAAGLLLILVAWCLLPRVMVTNKEEGQKKKFLSCIRKPQPEAERNADHHPPASVAPCPGVAQVFRLSELKDATNGFKEFNELGRGSYGFVYKAVLPDGRQVAVKRANAATIIHTNSRDFEMELEVLCNLRHGNIVNLLGYCAEMGERLLVYEFMPHGTLHDHLHGGLSTLNWSLRLKIAMQAAKGLEYLHKEVVPPIVHRDVKSSKILLDADWGARIADFGLLTPNERDLTADMRMDVYGFGVVLLEILSGRKSYDGDCVPPNIVDWALPQIRQGKAPAIIDRYVALPRNVEPLLKLADIAELALREDPNERASMSDLALLLDQLVKDGLIL</sequence>
<dbReference type="RefSeq" id="XP_011094671.1">
    <property type="nucleotide sequence ID" value="XM_011096369.2"/>
</dbReference>
<dbReference type="Gene3D" id="3.30.200.20">
    <property type="entry name" value="Phosphorylase Kinase, domain 1"/>
    <property type="match status" value="1"/>
</dbReference>
<keyword evidence="11 21" id="KW-1133">Transmembrane helix</keyword>
<evidence type="ECO:0000313" key="25">
    <source>
        <dbReference type="Proteomes" id="UP000504604"/>
    </source>
</evidence>
<name>A0A6I9U2X0_SESIN</name>
<reference evidence="26" key="1">
    <citation type="submission" date="2025-08" db="UniProtKB">
        <authorList>
            <consortium name="RefSeq"/>
        </authorList>
    </citation>
    <scope>IDENTIFICATION</scope>
</reference>
<comment type="function">
    <text evidence="18">Serine/threonine-protein kinase with low activity.</text>
</comment>
<evidence type="ECO:0000256" key="10">
    <source>
        <dbReference type="ARBA" id="ARBA00022840"/>
    </source>
</evidence>
<keyword evidence="12 21" id="KW-0472">Membrane</keyword>
<dbReference type="GO" id="GO:0004674">
    <property type="term" value="F:protein serine/threonine kinase activity"/>
    <property type="evidence" value="ECO:0007669"/>
    <property type="project" value="UniProtKB-KW"/>
</dbReference>
<evidence type="ECO:0000256" key="3">
    <source>
        <dbReference type="ARBA" id="ARBA00012513"/>
    </source>
</evidence>
<comment type="catalytic activity">
    <reaction evidence="16">
        <text>L-threonyl-[protein] + ATP = O-phospho-L-threonyl-[protein] + ADP + H(+)</text>
        <dbReference type="Rhea" id="RHEA:46608"/>
        <dbReference type="Rhea" id="RHEA-COMP:11060"/>
        <dbReference type="Rhea" id="RHEA-COMP:11605"/>
        <dbReference type="ChEBI" id="CHEBI:15378"/>
        <dbReference type="ChEBI" id="CHEBI:30013"/>
        <dbReference type="ChEBI" id="CHEBI:30616"/>
        <dbReference type="ChEBI" id="CHEBI:61977"/>
        <dbReference type="ChEBI" id="CHEBI:456216"/>
        <dbReference type="EC" id="2.7.11.1"/>
    </reaction>
</comment>
<dbReference type="InterPro" id="IPR000719">
    <property type="entry name" value="Prot_kinase_dom"/>
</dbReference>
<evidence type="ECO:0000256" key="17">
    <source>
        <dbReference type="ARBA" id="ARBA00048679"/>
    </source>
</evidence>
<keyword evidence="13 19" id="KW-1015">Disulfide bond</keyword>
<evidence type="ECO:0000256" key="21">
    <source>
        <dbReference type="SAM" id="Phobius"/>
    </source>
</evidence>
<dbReference type="Gene3D" id="2.130.10.30">
    <property type="entry name" value="Regulator of chromosome condensation 1/beta-lactamase-inhibitor protein II"/>
    <property type="match status" value="2"/>
</dbReference>
<keyword evidence="5" id="KW-0808">Transferase</keyword>
<feature type="chain" id="PRO_5026664622" description="non-specific serine/threonine protein kinase" evidence="22">
    <location>
        <begin position="39"/>
        <end position="781"/>
    </location>
</feature>
<dbReference type="GO" id="GO:0005524">
    <property type="term" value="F:ATP binding"/>
    <property type="evidence" value="ECO:0007669"/>
    <property type="project" value="UniProtKB-UniRule"/>
</dbReference>
<dbReference type="InterPro" id="IPR009091">
    <property type="entry name" value="RCC1/BLIP-II"/>
</dbReference>
<evidence type="ECO:0000256" key="11">
    <source>
        <dbReference type="ARBA" id="ARBA00022989"/>
    </source>
</evidence>
<comment type="subcellular location">
    <subcellularLocation>
        <location evidence="1">Membrane</location>
        <topology evidence="1">Single-pass type I membrane protein</topology>
    </subcellularLocation>
</comment>
<dbReference type="InterPro" id="IPR017441">
    <property type="entry name" value="Protein_kinase_ATP_BS"/>
</dbReference>
<evidence type="ECO:0000256" key="8">
    <source>
        <dbReference type="ARBA" id="ARBA00022741"/>
    </source>
</evidence>